<dbReference type="InterPro" id="IPR009057">
    <property type="entry name" value="Homeodomain-like_sf"/>
</dbReference>
<dbReference type="Proteomes" id="UP001056255">
    <property type="component" value="Chromosome I"/>
</dbReference>
<dbReference type="SUPFAM" id="SSF46689">
    <property type="entry name" value="Homeodomain-like"/>
    <property type="match status" value="1"/>
</dbReference>
<dbReference type="EMBL" id="CP082275">
    <property type="protein sequence ID" value="USH01101.1"/>
    <property type="molecule type" value="Genomic_DNA"/>
</dbReference>
<feature type="domain" description="Mor transcription activator" evidence="1">
    <location>
        <begin position="44"/>
        <end position="111"/>
    </location>
</feature>
<evidence type="ECO:0000313" key="3">
    <source>
        <dbReference type="Proteomes" id="UP001056255"/>
    </source>
</evidence>
<evidence type="ECO:0000313" key="2">
    <source>
        <dbReference type="EMBL" id="USH01101.1"/>
    </source>
</evidence>
<evidence type="ECO:0000259" key="1">
    <source>
        <dbReference type="Pfam" id="PF08765"/>
    </source>
</evidence>
<accession>A0ABY4WRZ5</accession>
<sequence length="112" mass="12416">MSVLHEIAEVIGAAAAVRLGQAMGGARVYVPQMLKPDHPLVLILGRETAEKLSYYYGGDTFDVPSKVLYRHVRDALIRDAYHSMPPGEGNRADILAREYGISRRHVMNIVRG</sequence>
<proteinExistence type="predicted"/>
<dbReference type="Pfam" id="PF08765">
    <property type="entry name" value="Mor"/>
    <property type="match status" value="1"/>
</dbReference>
<name>A0ABY4WRZ5_9GAMM</name>
<keyword evidence="3" id="KW-1185">Reference proteome</keyword>
<reference evidence="2" key="1">
    <citation type="submission" date="2021-08" db="EMBL/GenBank/DDBJ databases">
        <authorList>
            <person name="Sakaguchi M."/>
            <person name="Kikuchi T."/>
            <person name="Urbanczyk H."/>
        </authorList>
    </citation>
    <scope>NUCLEOTIDE SEQUENCE</scope>
    <source>
        <strain evidence="2">020920N</strain>
    </source>
</reference>
<dbReference type="InterPro" id="IPR014875">
    <property type="entry name" value="Mor_transcription_activator"/>
</dbReference>
<organism evidence="2 3">
    <name type="scientific">Grimontia kaedaensis</name>
    <dbReference type="NCBI Taxonomy" id="2872157"/>
    <lineage>
        <taxon>Bacteria</taxon>
        <taxon>Pseudomonadati</taxon>
        <taxon>Pseudomonadota</taxon>
        <taxon>Gammaproteobacteria</taxon>
        <taxon>Vibrionales</taxon>
        <taxon>Vibrionaceae</taxon>
        <taxon>Grimontia</taxon>
    </lineage>
</organism>
<gene>
    <name evidence="2" type="ORF">K6Q96_09115</name>
</gene>
<dbReference type="RefSeq" id="WP_251875150.1">
    <property type="nucleotide sequence ID" value="NZ_CP082275.1"/>
</dbReference>
<protein>
    <recommendedName>
        <fullName evidence="1">Mor transcription activator domain-containing protein</fullName>
    </recommendedName>
</protein>